<reference evidence="10" key="1">
    <citation type="submission" date="2018-04" db="EMBL/GenBank/DDBJ databases">
        <title>Transcriptome assembly of Sipha flava.</title>
        <authorList>
            <person name="Scully E.D."/>
            <person name="Geib S.M."/>
            <person name="Palmer N.A."/>
            <person name="Koch K."/>
            <person name="Bradshaw J."/>
            <person name="Heng-Moss T."/>
            <person name="Sarath G."/>
        </authorList>
    </citation>
    <scope>NUCLEOTIDE SEQUENCE</scope>
</reference>
<proteinExistence type="predicted"/>
<dbReference type="GO" id="GO:0005886">
    <property type="term" value="C:plasma membrane"/>
    <property type="evidence" value="ECO:0007669"/>
    <property type="project" value="UniProtKB-SubCell"/>
</dbReference>
<comment type="subcellular location">
    <subcellularLocation>
        <location evidence="1">Cell membrane</location>
        <topology evidence="1">Multi-pass membrane protein</topology>
    </subcellularLocation>
</comment>
<dbReference type="PANTHER" id="PTHR48021">
    <property type="match status" value="1"/>
</dbReference>
<dbReference type="PROSITE" id="PS51257">
    <property type="entry name" value="PROKAR_LIPOPROTEIN"/>
    <property type="match status" value="1"/>
</dbReference>
<feature type="transmembrane region" description="Helical" evidence="8">
    <location>
        <begin position="253"/>
        <end position="275"/>
    </location>
</feature>
<dbReference type="OrthoDB" id="6600687at2759"/>
<keyword evidence="11" id="KW-1185">Reference proteome</keyword>
<keyword evidence="5 8" id="KW-0812">Transmembrane</keyword>
<feature type="transmembrane region" description="Helical" evidence="8">
    <location>
        <begin position="413"/>
        <end position="434"/>
    </location>
</feature>
<feature type="transmembrane region" description="Helical" evidence="8">
    <location>
        <begin position="56"/>
        <end position="75"/>
    </location>
</feature>
<feature type="transmembrane region" description="Helical" evidence="8">
    <location>
        <begin position="385"/>
        <end position="407"/>
    </location>
</feature>
<keyword evidence="4" id="KW-0762">Sugar transport</keyword>
<dbReference type="InterPro" id="IPR020846">
    <property type="entry name" value="MFS_dom"/>
</dbReference>
<accession>A0A2S2R7Q8</accession>
<evidence type="ECO:0000313" key="12">
    <source>
        <dbReference type="RefSeq" id="XP_025408076.1"/>
    </source>
</evidence>
<keyword evidence="7 8" id="KW-0472">Membrane</keyword>
<dbReference type="PROSITE" id="PS00217">
    <property type="entry name" value="SUGAR_TRANSPORT_2"/>
    <property type="match status" value="1"/>
</dbReference>
<feature type="transmembrane region" description="Helical" evidence="8">
    <location>
        <begin position="315"/>
        <end position="336"/>
    </location>
</feature>
<evidence type="ECO:0000256" key="2">
    <source>
        <dbReference type="ARBA" id="ARBA00022448"/>
    </source>
</evidence>
<dbReference type="InterPro" id="IPR003663">
    <property type="entry name" value="Sugar/inositol_transpt"/>
</dbReference>
<dbReference type="GO" id="GO:0022857">
    <property type="term" value="F:transmembrane transporter activity"/>
    <property type="evidence" value="ECO:0007669"/>
    <property type="project" value="InterPro"/>
</dbReference>
<gene>
    <name evidence="10" type="primary">Tret1_28</name>
    <name evidence="12" type="synonym">LOC112681922</name>
    <name evidence="10" type="ORF">g.31551</name>
</gene>
<dbReference type="PANTHER" id="PTHR48021:SF32">
    <property type="entry name" value="FACILITATED TREHALOSE TRANSPORTER TRET1-2 HOMOLOG-LIKE PROTEIN"/>
    <property type="match status" value="1"/>
</dbReference>
<evidence type="ECO:0000256" key="7">
    <source>
        <dbReference type="ARBA" id="ARBA00023136"/>
    </source>
</evidence>
<evidence type="ECO:0000313" key="11">
    <source>
        <dbReference type="Proteomes" id="UP000694846"/>
    </source>
</evidence>
<protein>
    <submittedName>
        <fullName evidence="10 12">Facilitated trehalose transporter Tret1</fullName>
    </submittedName>
</protein>
<dbReference type="InterPro" id="IPR005828">
    <property type="entry name" value="MFS_sugar_transport-like"/>
</dbReference>
<evidence type="ECO:0000313" key="10">
    <source>
        <dbReference type="EMBL" id="MBY86066.1"/>
    </source>
</evidence>
<evidence type="ECO:0000259" key="9">
    <source>
        <dbReference type="PROSITE" id="PS50850"/>
    </source>
</evidence>
<dbReference type="EMBL" id="GGMS01016863">
    <property type="protein sequence ID" value="MBY86066.1"/>
    <property type="molecule type" value="Transcribed_RNA"/>
</dbReference>
<dbReference type="AlphaFoldDB" id="A0A2S2R7Q8"/>
<dbReference type="PRINTS" id="PR00171">
    <property type="entry name" value="SUGRTRNSPORT"/>
</dbReference>
<dbReference type="SUPFAM" id="SSF103473">
    <property type="entry name" value="MFS general substrate transporter"/>
    <property type="match status" value="1"/>
</dbReference>
<dbReference type="InterPro" id="IPR005829">
    <property type="entry name" value="Sugar_transporter_CS"/>
</dbReference>
<feature type="domain" description="Major facilitator superfamily (MFS) profile" evidence="9">
    <location>
        <begin position="1"/>
        <end position="439"/>
    </location>
</feature>
<dbReference type="Proteomes" id="UP000694846">
    <property type="component" value="Unplaced"/>
</dbReference>
<evidence type="ECO:0000256" key="1">
    <source>
        <dbReference type="ARBA" id="ARBA00004651"/>
    </source>
</evidence>
<dbReference type="RefSeq" id="XP_025408076.1">
    <property type="nucleotide sequence ID" value="XM_025552291.1"/>
</dbReference>
<evidence type="ECO:0000256" key="4">
    <source>
        <dbReference type="ARBA" id="ARBA00022597"/>
    </source>
</evidence>
<dbReference type="Gene3D" id="1.20.1250.20">
    <property type="entry name" value="MFS general substrate transporter like domains"/>
    <property type="match status" value="1"/>
</dbReference>
<feature type="transmembrane region" description="Helical" evidence="8">
    <location>
        <begin position="12"/>
        <end position="36"/>
    </location>
</feature>
<organism evidence="10">
    <name type="scientific">Sipha flava</name>
    <name type="common">yellow sugarcane aphid</name>
    <dbReference type="NCBI Taxonomy" id="143950"/>
    <lineage>
        <taxon>Eukaryota</taxon>
        <taxon>Metazoa</taxon>
        <taxon>Ecdysozoa</taxon>
        <taxon>Arthropoda</taxon>
        <taxon>Hexapoda</taxon>
        <taxon>Insecta</taxon>
        <taxon>Pterygota</taxon>
        <taxon>Neoptera</taxon>
        <taxon>Paraneoptera</taxon>
        <taxon>Hemiptera</taxon>
        <taxon>Sternorrhyncha</taxon>
        <taxon>Aphidomorpha</taxon>
        <taxon>Aphidoidea</taxon>
        <taxon>Aphididae</taxon>
        <taxon>Sipha</taxon>
    </lineage>
</organism>
<name>A0A2S2R7Q8_9HEMI</name>
<feature type="transmembrane region" description="Helical" evidence="8">
    <location>
        <begin position="87"/>
        <end position="103"/>
    </location>
</feature>
<dbReference type="PROSITE" id="PS00216">
    <property type="entry name" value="SUGAR_TRANSPORT_1"/>
    <property type="match status" value="1"/>
</dbReference>
<keyword evidence="6 8" id="KW-1133">Transmembrane helix</keyword>
<feature type="transmembrane region" description="Helical" evidence="8">
    <location>
        <begin position="287"/>
        <end position="308"/>
    </location>
</feature>
<evidence type="ECO:0000256" key="3">
    <source>
        <dbReference type="ARBA" id="ARBA00022475"/>
    </source>
</evidence>
<evidence type="ECO:0000256" key="8">
    <source>
        <dbReference type="SAM" id="Phobius"/>
    </source>
</evidence>
<dbReference type="FunFam" id="1.20.1250.20:FF:000218">
    <property type="entry name" value="facilitated trehalose transporter Tret1"/>
    <property type="match status" value="1"/>
</dbReference>
<dbReference type="Pfam" id="PF00083">
    <property type="entry name" value="Sugar_tr"/>
    <property type="match status" value="1"/>
</dbReference>
<keyword evidence="2" id="KW-0813">Transport</keyword>
<evidence type="ECO:0000256" key="6">
    <source>
        <dbReference type="ARBA" id="ARBA00022989"/>
    </source>
</evidence>
<feature type="transmembrane region" description="Helical" evidence="8">
    <location>
        <begin position="169"/>
        <end position="187"/>
    </location>
</feature>
<feature type="transmembrane region" description="Helical" evidence="8">
    <location>
        <begin position="142"/>
        <end position="163"/>
    </location>
</feature>
<keyword evidence="3" id="KW-1003">Cell membrane</keyword>
<reference evidence="12" key="2">
    <citation type="submission" date="2025-04" db="UniProtKB">
        <authorList>
            <consortium name="RefSeq"/>
        </authorList>
    </citation>
    <scope>IDENTIFICATION</scope>
    <source>
        <tissue evidence="12">Whole body</tissue>
    </source>
</reference>
<sequence>MLNTKIIRHLKLSLCTCLISYIQFVIGCSLVFSSILLAKLKEPTSHIKINIEEESWIASVPILICPIGLLVIGVLADKIGRRKALQIAYIPLITSWLVLAYANSLKSIIIGRIILGISLGSGLSCTYLYLGEVCPTEYRQLSFSVATIFVGVGMMSEFIFAMFFHWQTVSMILFVISVIGCGSLFLLPETPMWLRKQGRIREAEAAKKWLCEDRTAAATVVAANTIAAADDVVDVTRTGWRLVTEPIVWKPMLLTFTFFVCQQGSGFYVLLFYSVDMLKDSHVQWDGFTVTVFLSVARVVGSLVFSMLHHVRRKTLTVVSGCGMALSLVVIVSYIHMYRDVTDPPYGILQIFAFIMYMFFALLAMLPLPWIICGEIFPMSIKGTISGIIQVFAYEIMFIVIKIYPFLVLNYGIEYVFTAFAAFSLASAFFGAFVMPETKGKSLNEILRSFESRKKSMKNNLP</sequence>
<dbReference type="PROSITE" id="PS50850">
    <property type="entry name" value="MFS"/>
    <property type="match status" value="1"/>
</dbReference>
<feature type="transmembrane region" description="Helical" evidence="8">
    <location>
        <begin position="109"/>
        <end position="130"/>
    </location>
</feature>
<dbReference type="InterPro" id="IPR036259">
    <property type="entry name" value="MFS_trans_sf"/>
</dbReference>
<evidence type="ECO:0000256" key="5">
    <source>
        <dbReference type="ARBA" id="ARBA00022692"/>
    </source>
</evidence>
<dbReference type="InterPro" id="IPR050549">
    <property type="entry name" value="MFS_Trehalose_Transporter"/>
</dbReference>
<feature type="transmembrane region" description="Helical" evidence="8">
    <location>
        <begin position="348"/>
        <end position="373"/>
    </location>
</feature>